<keyword evidence="3" id="KW-1185">Reference proteome</keyword>
<dbReference type="Proteomes" id="UP001497457">
    <property type="component" value="Chromosome 17b"/>
</dbReference>
<reference evidence="3" key="1">
    <citation type="submission" date="2024-06" db="EMBL/GenBank/DDBJ databases">
        <authorList>
            <person name="Ryan C."/>
        </authorList>
    </citation>
    <scope>NUCLEOTIDE SEQUENCE [LARGE SCALE GENOMIC DNA]</scope>
</reference>
<evidence type="ECO:0000313" key="2">
    <source>
        <dbReference type="EMBL" id="CAL4952274.1"/>
    </source>
</evidence>
<evidence type="ECO:0000256" key="1">
    <source>
        <dbReference type="SAM" id="MobiDB-lite"/>
    </source>
</evidence>
<protein>
    <submittedName>
        <fullName evidence="2">Uncharacterized protein</fullName>
    </submittedName>
</protein>
<gene>
    <name evidence="2" type="ORF">URODEC1_LOCUS39415</name>
</gene>
<reference evidence="2 3" key="2">
    <citation type="submission" date="2024-10" db="EMBL/GenBank/DDBJ databases">
        <authorList>
            <person name="Ryan C."/>
        </authorList>
    </citation>
    <scope>NUCLEOTIDE SEQUENCE [LARGE SCALE GENOMIC DNA]</scope>
</reference>
<organism evidence="2 3">
    <name type="scientific">Urochloa decumbens</name>
    <dbReference type="NCBI Taxonomy" id="240449"/>
    <lineage>
        <taxon>Eukaryota</taxon>
        <taxon>Viridiplantae</taxon>
        <taxon>Streptophyta</taxon>
        <taxon>Embryophyta</taxon>
        <taxon>Tracheophyta</taxon>
        <taxon>Spermatophyta</taxon>
        <taxon>Magnoliopsida</taxon>
        <taxon>Liliopsida</taxon>
        <taxon>Poales</taxon>
        <taxon>Poaceae</taxon>
        <taxon>PACMAD clade</taxon>
        <taxon>Panicoideae</taxon>
        <taxon>Panicodae</taxon>
        <taxon>Paniceae</taxon>
        <taxon>Melinidinae</taxon>
        <taxon>Urochloa</taxon>
    </lineage>
</organism>
<feature type="compositionally biased region" description="Acidic residues" evidence="1">
    <location>
        <begin position="135"/>
        <end position="151"/>
    </location>
</feature>
<dbReference type="Pfam" id="PF07893">
    <property type="entry name" value="DUF1668"/>
    <property type="match status" value="1"/>
</dbReference>
<dbReference type="EMBL" id="OZ075127">
    <property type="protein sequence ID" value="CAL4952274.1"/>
    <property type="molecule type" value="Genomic_DNA"/>
</dbReference>
<dbReference type="AlphaFoldDB" id="A0ABC8YXV3"/>
<feature type="region of interest" description="Disordered" evidence="1">
    <location>
        <begin position="128"/>
        <end position="151"/>
    </location>
</feature>
<dbReference type="InterPro" id="IPR012871">
    <property type="entry name" value="DUF1668_ORYSA"/>
</dbReference>
<dbReference type="PANTHER" id="PTHR33085">
    <property type="entry name" value="OS12G0113100 PROTEIN-RELATED"/>
    <property type="match status" value="1"/>
</dbReference>
<evidence type="ECO:0000313" key="3">
    <source>
        <dbReference type="Proteomes" id="UP001497457"/>
    </source>
</evidence>
<proteinExistence type="predicted"/>
<dbReference type="PANTHER" id="PTHR33085:SF103">
    <property type="entry name" value="F-BOX ASSOCIATED DOMAIN-CONTAINING PROTEIN"/>
    <property type="match status" value="1"/>
</dbReference>
<name>A0ABC8YXV3_9POAL</name>
<accession>A0ABC8YXV3</accession>
<sequence>MSKWRRYLYLVMDRFDKGIYPLRRIDSSSLFFPANHLHIAPSKVEDARLPQPYLSFTPTPCTDGTGSRNLDFFALFGRGERKKSLIAGSDENGFTVMYDLHQRTVHNTLRLNEPKQIDPISVSVGDALYPKPPMEEDDLELEPTEEDDDDLGPIATEHDGISDWRWRCLEPPPYVLEPDYNPTRISAYTVVGGSSIWVSTPGIGTYSFDTVAGKWSKAGKWLLPFRGRADYFPEYDSWLGFTAKSGLLCSLDLSRNAASVRAKRLAVGSVLEEEEDMREGGGCMLSDAYLVHVGSGKFRVAKFFRKEYNLVTKECHVVPQLEEFVVFTGFVMDQDGPGGALRVTKHKSRRYATVAMTNGWVF</sequence>